<reference evidence="2 3" key="1">
    <citation type="journal article" date="2024" name="BMC Genomics">
        <title>De novo assembly and annotation of Popillia japonica's genome with initial clues to its potential as an invasive pest.</title>
        <authorList>
            <person name="Cucini C."/>
            <person name="Boschi S."/>
            <person name="Funari R."/>
            <person name="Cardaioli E."/>
            <person name="Iannotti N."/>
            <person name="Marturano G."/>
            <person name="Paoli F."/>
            <person name="Bruttini M."/>
            <person name="Carapelli A."/>
            <person name="Frati F."/>
            <person name="Nardi F."/>
        </authorList>
    </citation>
    <scope>NUCLEOTIDE SEQUENCE [LARGE SCALE GENOMIC DNA]</scope>
    <source>
        <strain evidence="2">DMR45628</strain>
    </source>
</reference>
<feature type="compositionally biased region" description="Basic residues" evidence="1">
    <location>
        <begin position="67"/>
        <end position="88"/>
    </location>
</feature>
<feature type="compositionally biased region" description="Basic and acidic residues" evidence="1">
    <location>
        <begin position="50"/>
        <end position="65"/>
    </location>
</feature>
<evidence type="ECO:0008006" key="4">
    <source>
        <dbReference type="Google" id="ProtNLM"/>
    </source>
</evidence>
<comment type="caution">
    <text evidence="2">The sequence shown here is derived from an EMBL/GenBank/DDBJ whole genome shotgun (WGS) entry which is preliminary data.</text>
</comment>
<protein>
    <recommendedName>
        <fullName evidence="4">Zinc finger PHD-type domain-containing protein</fullName>
    </recommendedName>
</protein>
<organism evidence="2 3">
    <name type="scientific">Popillia japonica</name>
    <name type="common">Japanese beetle</name>
    <dbReference type="NCBI Taxonomy" id="7064"/>
    <lineage>
        <taxon>Eukaryota</taxon>
        <taxon>Metazoa</taxon>
        <taxon>Ecdysozoa</taxon>
        <taxon>Arthropoda</taxon>
        <taxon>Hexapoda</taxon>
        <taxon>Insecta</taxon>
        <taxon>Pterygota</taxon>
        <taxon>Neoptera</taxon>
        <taxon>Endopterygota</taxon>
        <taxon>Coleoptera</taxon>
        <taxon>Polyphaga</taxon>
        <taxon>Scarabaeiformia</taxon>
        <taxon>Scarabaeidae</taxon>
        <taxon>Rutelinae</taxon>
        <taxon>Popillia</taxon>
    </lineage>
</organism>
<dbReference type="EMBL" id="JASPKY010000191">
    <property type="protein sequence ID" value="KAK9722152.1"/>
    <property type="molecule type" value="Genomic_DNA"/>
</dbReference>
<feature type="region of interest" description="Disordered" evidence="1">
    <location>
        <begin position="41"/>
        <end position="117"/>
    </location>
</feature>
<dbReference type="InterPro" id="IPR011011">
    <property type="entry name" value="Znf_FYVE_PHD"/>
</dbReference>
<feature type="compositionally biased region" description="Acidic residues" evidence="1">
    <location>
        <begin position="94"/>
        <end position="110"/>
    </location>
</feature>
<accession>A0AAW1KPY3</accession>
<name>A0AAW1KPY3_POPJA</name>
<sequence>MTNRIQSMEMKYLRSVLAVTRKDRIRDTTLREDLTTEAYYNDLSQSLTNVKDKQKGKGKGRENRSLKGVKKDKRKQVPKATKKQKKGSSSRSEGEEDYVPADDDDSDNSEFPDSQSPELSANVNCMFCDVPFAEDNQGEIWIKCFMCNLWAHNECSRAEKEEYVCDFRLF</sequence>
<evidence type="ECO:0000313" key="3">
    <source>
        <dbReference type="Proteomes" id="UP001458880"/>
    </source>
</evidence>
<dbReference type="AlphaFoldDB" id="A0AAW1KPY3"/>
<proteinExistence type="predicted"/>
<keyword evidence="3" id="KW-1185">Reference proteome</keyword>
<dbReference type="SUPFAM" id="SSF57903">
    <property type="entry name" value="FYVE/PHD zinc finger"/>
    <property type="match status" value="1"/>
</dbReference>
<gene>
    <name evidence="2" type="ORF">QE152_g19843</name>
</gene>
<dbReference type="Proteomes" id="UP001458880">
    <property type="component" value="Unassembled WGS sequence"/>
</dbReference>
<evidence type="ECO:0000313" key="2">
    <source>
        <dbReference type="EMBL" id="KAK9722152.1"/>
    </source>
</evidence>
<evidence type="ECO:0000256" key="1">
    <source>
        <dbReference type="SAM" id="MobiDB-lite"/>
    </source>
</evidence>